<dbReference type="InterPro" id="IPR011059">
    <property type="entry name" value="Metal-dep_hydrolase_composite"/>
</dbReference>
<comment type="caution">
    <text evidence="7">The sequence shown here is derived from an EMBL/GenBank/DDBJ whole genome shotgun (WGS) entry which is preliminary data.</text>
</comment>
<dbReference type="Pfam" id="PF01979">
    <property type="entry name" value="Amidohydro_1"/>
    <property type="match status" value="1"/>
</dbReference>
<dbReference type="GO" id="GO:0004038">
    <property type="term" value="F:allantoinase activity"/>
    <property type="evidence" value="ECO:0007669"/>
    <property type="project" value="TreeGrafter"/>
</dbReference>
<protein>
    <submittedName>
        <fullName evidence="7">Dihydroorotase</fullName>
    </submittedName>
</protein>
<dbReference type="Gene3D" id="2.30.40.10">
    <property type="entry name" value="Urease, subunit C, domain 1"/>
    <property type="match status" value="1"/>
</dbReference>
<keyword evidence="8" id="KW-1185">Reference proteome</keyword>
<dbReference type="RefSeq" id="WP_105868024.1">
    <property type="nucleotide sequence ID" value="NZ_PVLV01000095.1"/>
</dbReference>
<evidence type="ECO:0000256" key="4">
    <source>
        <dbReference type="ARBA" id="ARBA00022723"/>
    </source>
</evidence>
<dbReference type="InterPro" id="IPR050138">
    <property type="entry name" value="DHOase/Allantoinase_Hydrolase"/>
</dbReference>
<keyword evidence="4" id="KW-0479">Metal-binding</keyword>
<name>A0A2S9PZM9_9ACTN</name>
<comment type="function">
    <text evidence="2">Catalyzes the reversible cyclization of carbamoyl aspartate to dihydroorotate.</text>
</comment>
<evidence type="ECO:0000313" key="7">
    <source>
        <dbReference type="EMBL" id="PRH79881.1"/>
    </source>
</evidence>
<evidence type="ECO:0000313" key="8">
    <source>
        <dbReference type="Proteomes" id="UP000239322"/>
    </source>
</evidence>
<dbReference type="SUPFAM" id="SSF51338">
    <property type="entry name" value="Composite domain of metallo-dependent hydrolases"/>
    <property type="match status" value="1"/>
</dbReference>
<dbReference type="PROSITE" id="PS00482">
    <property type="entry name" value="DIHYDROOROTASE_1"/>
    <property type="match status" value="1"/>
</dbReference>
<dbReference type="Gene3D" id="3.20.20.140">
    <property type="entry name" value="Metal-dependent hydrolases"/>
    <property type="match status" value="1"/>
</dbReference>
<dbReference type="NCBIfam" id="TIGR00857">
    <property type="entry name" value="pyrC_multi"/>
    <property type="match status" value="1"/>
</dbReference>
<evidence type="ECO:0000256" key="5">
    <source>
        <dbReference type="ARBA" id="ARBA00022801"/>
    </source>
</evidence>
<dbReference type="AlphaFoldDB" id="A0A2S9PZM9"/>
<dbReference type="InterPro" id="IPR006680">
    <property type="entry name" value="Amidohydro-rel"/>
</dbReference>
<dbReference type="GO" id="GO:0046872">
    <property type="term" value="F:metal ion binding"/>
    <property type="evidence" value="ECO:0007669"/>
    <property type="project" value="UniProtKB-KW"/>
</dbReference>
<dbReference type="InterPro" id="IPR002195">
    <property type="entry name" value="Dihydroorotase_CS"/>
</dbReference>
<evidence type="ECO:0000259" key="6">
    <source>
        <dbReference type="Pfam" id="PF01979"/>
    </source>
</evidence>
<comment type="similarity">
    <text evidence="3">Belongs to the metallo-dependent hydrolases superfamily. DHOase family. Class I DHOase subfamily.</text>
</comment>
<gene>
    <name evidence="7" type="ORF">C6N75_07270</name>
</gene>
<reference evidence="7 8" key="1">
    <citation type="submission" date="2018-03" db="EMBL/GenBank/DDBJ databases">
        <title>Novel Streptomyces sp. from soil.</title>
        <authorList>
            <person name="Tan G.Y.A."/>
            <person name="Lee Z.Y."/>
        </authorList>
    </citation>
    <scope>NUCLEOTIDE SEQUENCE [LARGE SCALE GENOMIC DNA]</scope>
    <source>
        <strain evidence="7 8">ST5x</strain>
    </source>
</reference>
<dbReference type="Proteomes" id="UP000239322">
    <property type="component" value="Unassembled WGS sequence"/>
</dbReference>
<dbReference type="SUPFAM" id="SSF51556">
    <property type="entry name" value="Metallo-dependent hydrolases"/>
    <property type="match status" value="1"/>
</dbReference>
<accession>A0A2S9PZM9</accession>
<dbReference type="GO" id="GO:0006145">
    <property type="term" value="P:purine nucleobase catabolic process"/>
    <property type="evidence" value="ECO:0007669"/>
    <property type="project" value="TreeGrafter"/>
</dbReference>
<dbReference type="PANTHER" id="PTHR43668">
    <property type="entry name" value="ALLANTOINASE"/>
    <property type="match status" value="1"/>
</dbReference>
<sequence>MERLTRQTAGGGLVPELVVSGRRLVTPEGVRPGHVLVAAGRILAVADTDAAPASAQRLDAGDDYVLPGLIDSHVHFRTPGLTHKEDWEHGSRAAVRGGVTTVMDMPNTVPPTLSPEALLDKAAMVAGRSLVDMRFHIGLDPARPELLATLDPSVATSAKVFMAGHHTAPTVVRDPATLERAFAAAAEGGVQLVLHAEDDGLFALLDTWWGEPGSYTEYERRRPRSGGIVAVARVVELVRRHGTRAHILHLSSAEEADLVCAARAAGYPVSFEVTGHHLSFTDADTRRLGARTRLSPSIRGQGDQDRLWRALFEGQLSTLGSDHAPHTVAEKTRSVAASPPGLPGVQELAVAAWTGMRRRRPEEDPDVAAARLARHLSQEPAELFKLPGKGRIAPGADADLVVFAPDTPWMLSAHDVESRCGWSAYEGWTFTGRVERTLRAGRTVWDAASGAYGAYDGKLLAGPDSARAPLDSTPAAAAALRG</sequence>
<dbReference type="GO" id="GO:0005737">
    <property type="term" value="C:cytoplasm"/>
    <property type="evidence" value="ECO:0007669"/>
    <property type="project" value="TreeGrafter"/>
</dbReference>
<evidence type="ECO:0000256" key="2">
    <source>
        <dbReference type="ARBA" id="ARBA00002368"/>
    </source>
</evidence>
<feature type="domain" description="Amidohydrolase-related" evidence="6">
    <location>
        <begin position="64"/>
        <end position="444"/>
    </location>
</feature>
<dbReference type="PANTHER" id="PTHR43668:SF2">
    <property type="entry name" value="ALLANTOINASE"/>
    <property type="match status" value="1"/>
</dbReference>
<comment type="cofactor">
    <cofactor evidence="1">
        <name>Zn(2+)</name>
        <dbReference type="ChEBI" id="CHEBI:29105"/>
    </cofactor>
</comment>
<proteinExistence type="inferred from homology"/>
<dbReference type="InterPro" id="IPR032466">
    <property type="entry name" value="Metal_Hydrolase"/>
</dbReference>
<keyword evidence="5" id="KW-0378">Hydrolase</keyword>
<dbReference type="PROSITE" id="PS00483">
    <property type="entry name" value="DIHYDROOROTASE_2"/>
    <property type="match status" value="1"/>
</dbReference>
<dbReference type="OrthoDB" id="9775759at2"/>
<organism evidence="7 8">
    <name type="scientific">Streptomyces solincola</name>
    <dbReference type="NCBI Taxonomy" id="2100817"/>
    <lineage>
        <taxon>Bacteria</taxon>
        <taxon>Bacillati</taxon>
        <taxon>Actinomycetota</taxon>
        <taxon>Actinomycetes</taxon>
        <taxon>Kitasatosporales</taxon>
        <taxon>Streptomycetaceae</taxon>
        <taxon>Streptomyces</taxon>
    </lineage>
</organism>
<dbReference type="EMBL" id="PVLV01000095">
    <property type="protein sequence ID" value="PRH79881.1"/>
    <property type="molecule type" value="Genomic_DNA"/>
</dbReference>
<evidence type="ECO:0000256" key="3">
    <source>
        <dbReference type="ARBA" id="ARBA00010286"/>
    </source>
</evidence>
<evidence type="ECO:0000256" key="1">
    <source>
        <dbReference type="ARBA" id="ARBA00001947"/>
    </source>
</evidence>